<feature type="signal peptide" evidence="2">
    <location>
        <begin position="1"/>
        <end position="21"/>
    </location>
</feature>
<evidence type="ECO:0008006" key="5">
    <source>
        <dbReference type="Google" id="ProtNLM"/>
    </source>
</evidence>
<feature type="region of interest" description="Disordered" evidence="1">
    <location>
        <begin position="35"/>
        <end position="98"/>
    </location>
</feature>
<dbReference type="EMBL" id="BOQP01000027">
    <property type="protein sequence ID" value="GIM76392.1"/>
    <property type="molecule type" value="Genomic_DNA"/>
</dbReference>
<reference evidence="3" key="1">
    <citation type="submission" date="2021-03" db="EMBL/GenBank/DDBJ databases">
        <title>Whole genome shotgun sequence of Actinoplanes consettensis NBRC 14913.</title>
        <authorList>
            <person name="Komaki H."/>
            <person name="Tamura T."/>
        </authorList>
    </citation>
    <scope>NUCLEOTIDE SEQUENCE</scope>
    <source>
        <strain evidence="3">NBRC 14913</strain>
    </source>
</reference>
<evidence type="ECO:0000313" key="4">
    <source>
        <dbReference type="Proteomes" id="UP000680865"/>
    </source>
</evidence>
<feature type="chain" id="PRO_5038363103" description="DUF3500 domain-containing protein" evidence="2">
    <location>
        <begin position="22"/>
        <end position="411"/>
    </location>
</feature>
<evidence type="ECO:0000313" key="3">
    <source>
        <dbReference type="EMBL" id="GIM76392.1"/>
    </source>
</evidence>
<dbReference type="Pfam" id="PF12006">
    <property type="entry name" value="DUF3500"/>
    <property type="match status" value="1"/>
</dbReference>
<proteinExistence type="predicted"/>
<dbReference type="PANTHER" id="PTHR37489:SF1">
    <property type="entry name" value="DUF3500 DOMAIN-CONTAINING PROTEIN"/>
    <property type="match status" value="1"/>
</dbReference>
<sequence length="411" mass="42756">MRRYVASASGVALAGVLLVGAARLDGAFAAPGAIDPSGQPSAGSSPVVSPGPGTSGRPGGPPSGSPGPGGPGGPSGGPGGGITEVNLNTGGSSPGGANTKAVATATSAFLATLGAAERDKVEYDFTDHKARQTWSNFPATVVPRPGIELSDLSSGQRIALSKVLRVALSPAGDRQNTDIRTADDYLRSISSQGGEEFGSLKDYYIAVYGAPSYVEPFAVQFGGHHLSRNLTYYGNKVSQTPQFVGTEPKSFTYDGRTVEPLAKESTTLFGLVASLTAKQRSAAQITSGTFDDLLMGPGKDSGVFPAAEGMPVTRLKSYQRTLLTAAIKAYAGDLAPAAAAKLMAKYNAELDRTRIGWSNNTGTNDEHSYIRVDGPSLWIEIINTRSMSTPDVHYHSVYRDKTNDYGSSRPS</sequence>
<dbReference type="RefSeq" id="WP_212999666.1">
    <property type="nucleotide sequence ID" value="NZ_BAAATW010000010.1"/>
</dbReference>
<feature type="compositionally biased region" description="Low complexity" evidence="1">
    <location>
        <begin position="36"/>
        <end position="52"/>
    </location>
</feature>
<keyword evidence="4" id="KW-1185">Reference proteome</keyword>
<dbReference type="InterPro" id="IPR021889">
    <property type="entry name" value="DUF3500"/>
</dbReference>
<accession>A0A919VUK7</accession>
<dbReference type="PANTHER" id="PTHR37489">
    <property type="entry name" value="DUF3500 DOMAIN-CONTAINING PROTEIN"/>
    <property type="match status" value="1"/>
</dbReference>
<name>A0A919VUK7_9ACTN</name>
<protein>
    <recommendedName>
        <fullName evidence="5">DUF3500 domain-containing protein</fullName>
    </recommendedName>
</protein>
<dbReference type="AlphaFoldDB" id="A0A919VUK7"/>
<gene>
    <name evidence="3" type="ORF">Aco04nite_50190</name>
</gene>
<comment type="caution">
    <text evidence="3">The sequence shown here is derived from an EMBL/GenBank/DDBJ whole genome shotgun (WGS) entry which is preliminary data.</text>
</comment>
<keyword evidence="2" id="KW-0732">Signal</keyword>
<organism evidence="3 4">
    <name type="scientific">Winogradskya consettensis</name>
    <dbReference type="NCBI Taxonomy" id="113560"/>
    <lineage>
        <taxon>Bacteria</taxon>
        <taxon>Bacillati</taxon>
        <taxon>Actinomycetota</taxon>
        <taxon>Actinomycetes</taxon>
        <taxon>Micromonosporales</taxon>
        <taxon>Micromonosporaceae</taxon>
        <taxon>Winogradskya</taxon>
    </lineage>
</organism>
<evidence type="ECO:0000256" key="2">
    <source>
        <dbReference type="SAM" id="SignalP"/>
    </source>
</evidence>
<feature type="compositionally biased region" description="Pro residues" evidence="1">
    <location>
        <begin position="59"/>
        <end position="71"/>
    </location>
</feature>
<dbReference type="Proteomes" id="UP000680865">
    <property type="component" value="Unassembled WGS sequence"/>
</dbReference>
<evidence type="ECO:0000256" key="1">
    <source>
        <dbReference type="SAM" id="MobiDB-lite"/>
    </source>
</evidence>
<feature type="compositionally biased region" description="Gly residues" evidence="1">
    <location>
        <begin position="72"/>
        <end position="82"/>
    </location>
</feature>